<evidence type="ECO:0000313" key="5">
    <source>
        <dbReference type="Proteomes" id="UP000305709"/>
    </source>
</evidence>
<keyword evidence="2" id="KW-0812">Transmembrane</keyword>
<dbReference type="RefSeq" id="WP_139080679.1">
    <property type="nucleotide sequence ID" value="NZ_VDFV01000004.1"/>
</dbReference>
<name>A0A5C4NJS9_9RHOB</name>
<feature type="transmembrane region" description="Helical" evidence="2">
    <location>
        <begin position="71"/>
        <end position="93"/>
    </location>
</feature>
<keyword evidence="2" id="KW-0472">Membrane</keyword>
<dbReference type="InterPro" id="IPR007730">
    <property type="entry name" value="SPOR-like_dom"/>
</dbReference>
<comment type="caution">
    <text evidence="4">The sequence shown here is derived from an EMBL/GenBank/DDBJ whole genome shotgun (WGS) entry which is preliminary data.</text>
</comment>
<dbReference type="AlphaFoldDB" id="A0A5C4NJS9"/>
<protein>
    <submittedName>
        <fullName evidence="4">SPOR domain-containing protein</fullName>
    </submittedName>
</protein>
<accession>A0A5C4NJS9</accession>
<proteinExistence type="predicted"/>
<feature type="compositionally biased region" description="Polar residues" evidence="1">
    <location>
        <begin position="1"/>
        <end position="11"/>
    </location>
</feature>
<dbReference type="Gene3D" id="3.30.70.1070">
    <property type="entry name" value="Sporulation related repeat"/>
    <property type="match status" value="1"/>
</dbReference>
<dbReference type="SUPFAM" id="SSF110997">
    <property type="entry name" value="Sporulation related repeat"/>
    <property type="match status" value="1"/>
</dbReference>
<evidence type="ECO:0000259" key="3">
    <source>
        <dbReference type="PROSITE" id="PS51724"/>
    </source>
</evidence>
<dbReference type="Proteomes" id="UP000305709">
    <property type="component" value="Unassembled WGS sequence"/>
</dbReference>
<keyword evidence="5" id="KW-1185">Reference proteome</keyword>
<evidence type="ECO:0000313" key="4">
    <source>
        <dbReference type="EMBL" id="TNC73356.1"/>
    </source>
</evidence>
<dbReference type="PROSITE" id="PS51724">
    <property type="entry name" value="SPOR"/>
    <property type="match status" value="1"/>
</dbReference>
<dbReference type="EMBL" id="VDFV01000004">
    <property type="protein sequence ID" value="TNC73356.1"/>
    <property type="molecule type" value="Genomic_DNA"/>
</dbReference>
<gene>
    <name evidence="4" type="ORF">FHG71_05800</name>
</gene>
<dbReference type="GO" id="GO:0042834">
    <property type="term" value="F:peptidoglycan binding"/>
    <property type="evidence" value="ECO:0007669"/>
    <property type="project" value="InterPro"/>
</dbReference>
<dbReference type="InterPro" id="IPR036680">
    <property type="entry name" value="SPOR-like_sf"/>
</dbReference>
<dbReference type="Pfam" id="PF05036">
    <property type="entry name" value="SPOR"/>
    <property type="match status" value="1"/>
</dbReference>
<organism evidence="4 5">
    <name type="scientific">Rubellimicrobium roseum</name>
    <dbReference type="NCBI Taxonomy" id="687525"/>
    <lineage>
        <taxon>Bacteria</taxon>
        <taxon>Pseudomonadati</taxon>
        <taxon>Pseudomonadota</taxon>
        <taxon>Alphaproteobacteria</taxon>
        <taxon>Rhodobacterales</taxon>
        <taxon>Roseobacteraceae</taxon>
        <taxon>Rubellimicrobium</taxon>
    </lineage>
</organism>
<reference evidence="4 5" key="1">
    <citation type="submission" date="2019-06" db="EMBL/GenBank/DDBJ databases">
        <authorList>
            <person name="Jiang L."/>
        </authorList>
    </citation>
    <scope>NUCLEOTIDE SEQUENCE [LARGE SCALE GENOMIC DNA]</scope>
    <source>
        <strain evidence="4 5">YIM 48858</strain>
    </source>
</reference>
<evidence type="ECO:0000256" key="2">
    <source>
        <dbReference type="SAM" id="Phobius"/>
    </source>
</evidence>
<feature type="region of interest" description="Disordered" evidence="1">
    <location>
        <begin position="1"/>
        <end position="50"/>
    </location>
</feature>
<keyword evidence="2" id="KW-1133">Transmembrane helix</keyword>
<feature type="compositionally biased region" description="Basic and acidic residues" evidence="1">
    <location>
        <begin position="17"/>
        <end position="26"/>
    </location>
</feature>
<dbReference type="OrthoDB" id="8479416at2"/>
<sequence>MADWTANSSFGALSASRDTRAARGPDPRATGPRAERFGPQKPTEAPRASSAHAALAEYNAAEGGPLAKARLFAWGLGGALSLALVAGIGVWGYKVVLREVLGLPVVAAAEGPMRVQPSDPGGQVVPSQGLAVNEIPAAGTAAPPSDVLMLAPPTPGLAEEDMEVVLQTRAEEGEVLASDAPDAPVPGGSPVAIVPSNRALTLEEMQDIGARGTVAATLPTPAGSVEAPSALAQAASVAATELPQATVIIPPPPPEAPAPADEVATAEIAPEAAGTAVPAVAAPAEEAPVATVAVIPADVPGVAAALRPLTRPARTVVLSTAAEAADEPAPAAAAPAPEPAASAAVPAGAALIQLGAFDSAEIAAAEWDRLQSEFGEFLGDKERVIQEAQSGGRTFYRLRASGFADRSDANRLCAALTAESADCIPVRAD</sequence>
<feature type="domain" description="SPOR" evidence="3">
    <location>
        <begin position="344"/>
        <end position="429"/>
    </location>
</feature>
<evidence type="ECO:0000256" key="1">
    <source>
        <dbReference type="SAM" id="MobiDB-lite"/>
    </source>
</evidence>